<dbReference type="InterPro" id="IPR047741">
    <property type="entry name" value="DIP1984-like"/>
</dbReference>
<comment type="caution">
    <text evidence="1">The sequence shown here is derived from an EMBL/GenBank/DDBJ whole genome shotgun (WGS) entry which is preliminary data.</text>
</comment>
<gene>
    <name evidence="1" type="ORF">HDA35_005002</name>
</gene>
<organism evidence="1 2">
    <name type="scientific">Micromonospora purpureochromogenes</name>
    <dbReference type="NCBI Taxonomy" id="47872"/>
    <lineage>
        <taxon>Bacteria</taxon>
        <taxon>Bacillati</taxon>
        <taxon>Actinomycetota</taxon>
        <taxon>Actinomycetes</taxon>
        <taxon>Micromonosporales</taxon>
        <taxon>Micromonosporaceae</taxon>
        <taxon>Micromonospora</taxon>
    </lineage>
</organism>
<reference evidence="1 2" key="1">
    <citation type="submission" date="2020-07" db="EMBL/GenBank/DDBJ databases">
        <title>Sequencing the genomes of 1000 actinobacteria strains.</title>
        <authorList>
            <person name="Klenk H.-P."/>
        </authorList>
    </citation>
    <scope>NUCLEOTIDE SEQUENCE [LARGE SCALE GENOMIC DNA]</scope>
    <source>
        <strain evidence="1 2">DSM 43814</strain>
    </source>
</reference>
<dbReference type="RefSeq" id="WP_373367487.1">
    <property type="nucleotide sequence ID" value="NZ_JACCCQ010000001.1"/>
</dbReference>
<keyword evidence="2" id="KW-1185">Reference proteome</keyword>
<dbReference type="Proteomes" id="UP000631553">
    <property type="component" value="Unassembled WGS sequence"/>
</dbReference>
<proteinExistence type="predicted"/>
<protein>
    <submittedName>
        <fullName evidence="1">Uncharacterized protein</fullName>
    </submittedName>
</protein>
<sequence>MLAALPVADLRGRADGLARELRELDVLIQRTNWEADLRD</sequence>
<dbReference type="Pfam" id="PF20935">
    <property type="entry name" value="DUF6847"/>
    <property type="match status" value="1"/>
</dbReference>
<accession>A0ABX2RVK6</accession>
<evidence type="ECO:0000313" key="2">
    <source>
        <dbReference type="Proteomes" id="UP000631553"/>
    </source>
</evidence>
<name>A0ABX2RVK6_9ACTN</name>
<dbReference type="EMBL" id="JACCCQ010000001">
    <property type="protein sequence ID" value="NYF59171.1"/>
    <property type="molecule type" value="Genomic_DNA"/>
</dbReference>
<dbReference type="Gene3D" id="6.10.320.10">
    <property type="match status" value="1"/>
</dbReference>
<evidence type="ECO:0000313" key="1">
    <source>
        <dbReference type="EMBL" id="NYF59171.1"/>
    </source>
</evidence>